<evidence type="ECO:0000256" key="3">
    <source>
        <dbReference type="ARBA" id="ARBA00023163"/>
    </source>
</evidence>
<sequence>MAQRLGCTFRGWRLAMMYKVMLVDDDYPVLELIHYAIDWEQLGLSVIGLYENGQTALEAAEVDMPDILITDIGMPRMDGLELIKCLKELNPNLRAAILSCHSEFQYAQQAVKLQVQDYLLKDTLEPSAIHKLLVQFISGMREEGELQAKQLQMEHLVDRNKALLKEKFIRSTLQQPMLDAAVWRKELEDFGLPFQAGEIIIPVMGMVDDFRSAKLRYHSDDVLRFAMDNVAEEAIRSEGLLSVHFNYSPQQSVWLQTFPCGLKVNGFDEAKRMMGSMQRAIKQSLKLSMSFLIGDSCVTPEQLKASIAAMQANTTGRFYRMPGSIVKLAPCPASEGDMFAQFHAASAKLRELMLSRDSAGVSHAVDSWLAEAKQHRHAPEKVKDWVLKLLLDMKLKLQSSLQHRSAQSIEVNHGELHEIDHLSELKDWLIAHCRAAIAAEEQPGNQSRRTEVADACQFVALHLDRRISLEEVAERLFMNPSYFSRLFKKETGETFIEFVTRMKMYRAKELLDQTGSPIGKICETLGYDNQSYFIKLFKAFSGVTPVEYRSQQKRQPSGVRT</sequence>
<dbReference type="Gene3D" id="3.40.50.2300">
    <property type="match status" value="1"/>
</dbReference>
<reference evidence="7 8" key="1">
    <citation type="submission" date="2020-08" db="EMBL/GenBank/DDBJ databases">
        <title>Genomic Encyclopedia of Type Strains, Phase III (KMG-III): the genomes of soil and plant-associated and newly described type strains.</title>
        <authorList>
            <person name="Whitman W."/>
        </authorList>
    </citation>
    <scope>NUCLEOTIDE SEQUENCE [LARGE SCALE GENOMIC DNA]</scope>
    <source>
        <strain evidence="7 8">CECT 8234</strain>
    </source>
</reference>
<evidence type="ECO:0000256" key="2">
    <source>
        <dbReference type="ARBA" id="ARBA00023125"/>
    </source>
</evidence>
<dbReference type="PANTHER" id="PTHR43280:SF10">
    <property type="entry name" value="REGULATORY PROTEIN POCR"/>
    <property type="match status" value="1"/>
</dbReference>
<dbReference type="PANTHER" id="PTHR43280">
    <property type="entry name" value="ARAC-FAMILY TRANSCRIPTIONAL REGULATOR"/>
    <property type="match status" value="1"/>
</dbReference>
<dbReference type="PROSITE" id="PS01124">
    <property type="entry name" value="HTH_ARAC_FAMILY_2"/>
    <property type="match status" value="1"/>
</dbReference>
<dbReference type="InterPro" id="IPR009057">
    <property type="entry name" value="Homeodomain-like_sf"/>
</dbReference>
<dbReference type="InterPro" id="IPR018062">
    <property type="entry name" value="HTH_AraC-typ_CS"/>
</dbReference>
<dbReference type="InterPro" id="IPR011006">
    <property type="entry name" value="CheY-like_superfamily"/>
</dbReference>
<keyword evidence="1" id="KW-0805">Transcription regulation</keyword>
<dbReference type="AlphaFoldDB" id="A0A7W5G9R0"/>
<dbReference type="GO" id="GO:0000160">
    <property type="term" value="P:phosphorelay signal transduction system"/>
    <property type="evidence" value="ECO:0007669"/>
    <property type="project" value="InterPro"/>
</dbReference>
<feature type="domain" description="Response regulatory" evidence="6">
    <location>
        <begin position="19"/>
        <end position="136"/>
    </location>
</feature>
<dbReference type="Pfam" id="PF12833">
    <property type="entry name" value="HTH_18"/>
    <property type="match status" value="1"/>
</dbReference>
<keyword evidence="2" id="KW-0238">DNA-binding</keyword>
<evidence type="ECO:0000313" key="8">
    <source>
        <dbReference type="Proteomes" id="UP000518605"/>
    </source>
</evidence>
<dbReference type="CDD" id="cd17536">
    <property type="entry name" value="REC_YesN-like"/>
    <property type="match status" value="1"/>
</dbReference>
<comment type="caution">
    <text evidence="7">The sequence shown here is derived from an EMBL/GenBank/DDBJ whole genome shotgun (WGS) entry which is preliminary data.</text>
</comment>
<dbReference type="PROSITE" id="PS00041">
    <property type="entry name" value="HTH_ARAC_FAMILY_1"/>
    <property type="match status" value="1"/>
</dbReference>
<keyword evidence="8" id="KW-1185">Reference proteome</keyword>
<dbReference type="InterPro" id="IPR018060">
    <property type="entry name" value="HTH_AraC"/>
</dbReference>
<name>A0A7W5G9R0_9BACL</name>
<feature type="modified residue" description="4-aspartylphosphate" evidence="4">
    <location>
        <position position="71"/>
    </location>
</feature>
<dbReference type="SMART" id="SM00342">
    <property type="entry name" value="HTH_ARAC"/>
    <property type="match status" value="1"/>
</dbReference>
<dbReference type="SMART" id="SM00448">
    <property type="entry name" value="REC"/>
    <property type="match status" value="1"/>
</dbReference>
<dbReference type="PROSITE" id="PS50110">
    <property type="entry name" value="RESPONSE_REGULATORY"/>
    <property type="match status" value="1"/>
</dbReference>
<evidence type="ECO:0000256" key="1">
    <source>
        <dbReference type="ARBA" id="ARBA00023015"/>
    </source>
</evidence>
<feature type="domain" description="HTH araC/xylS-type" evidence="5">
    <location>
        <begin position="453"/>
        <end position="551"/>
    </location>
</feature>
<keyword evidence="4" id="KW-0597">Phosphoprotein</keyword>
<dbReference type="GO" id="GO:0043565">
    <property type="term" value="F:sequence-specific DNA binding"/>
    <property type="evidence" value="ECO:0007669"/>
    <property type="project" value="InterPro"/>
</dbReference>
<proteinExistence type="predicted"/>
<dbReference type="GO" id="GO:0003700">
    <property type="term" value="F:DNA-binding transcription factor activity"/>
    <property type="evidence" value="ECO:0007669"/>
    <property type="project" value="InterPro"/>
</dbReference>
<evidence type="ECO:0000259" key="6">
    <source>
        <dbReference type="PROSITE" id="PS50110"/>
    </source>
</evidence>
<dbReference type="PRINTS" id="PR00032">
    <property type="entry name" value="HTHARAC"/>
</dbReference>
<accession>A0A7W5G9R0</accession>
<dbReference type="Pfam" id="PF00072">
    <property type="entry name" value="Response_reg"/>
    <property type="match status" value="1"/>
</dbReference>
<dbReference type="EMBL" id="JACHXW010000006">
    <property type="protein sequence ID" value="MBB3152439.1"/>
    <property type="molecule type" value="Genomic_DNA"/>
</dbReference>
<dbReference type="Proteomes" id="UP000518605">
    <property type="component" value="Unassembled WGS sequence"/>
</dbReference>
<protein>
    <submittedName>
        <fullName evidence="7">Two-component system response regulator YesN</fullName>
    </submittedName>
</protein>
<dbReference type="SUPFAM" id="SSF46689">
    <property type="entry name" value="Homeodomain-like"/>
    <property type="match status" value="2"/>
</dbReference>
<organism evidence="7 8">
    <name type="scientific">Paenibacillus endophyticus</name>
    <dbReference type="NCBI Taxonomy" id="1294268"/>
    <lineage>
        <taxon>Bacteria</taxon>
        <taxon>Bacillati</taxon>
        <taxon>Bacillota</taxon>
        <taxon>Bacilli</taxon>
        <taxon>Bacillales</taxon>
        <taxon>Paenibacillaceae</taxon>
        <taxon>Paenibacillus</taxon>
    </lineage>
</organism>
<gene>
    <name evidence="7" type="ORF">FHS16_002489</name>
</gene>
<evidence type="ECO:0000259" key="5">
    <source>
        <dbReference type="PROSITE" id="PS01124"/>
    </source>
</evidence>
<evidence type="ECO:0000256" key="4">
    <source>
        <dbReference type="PROSITE-ProRule" id="PRU00169"/>
    </source>
</evidence>
<evidence type="ECO:0000313" key="7">
    <source>
        <dbReference type="EMBL" id="MBB3152439.1"/>
    </source>
</evidence>
<dbReference type="SUPFAM" id="SSF52172">
    <property type="entry name" value="CheY-like"/>
    <property type="match status" value="1"/>
</dbReference>
<dbReference type="InterPro" id="IPR020449">
    <property type="entry name" value="Tscrpt_reg_AraC-type_HTH"/>
</dbReference>
<keyword evidence="3" id="KW-0804">Transcription</keyword>
<dbReference type="InterPro" id="IPR001789">
    <property type="entry name" value="Sig_transdc_resp-reg_receiver"/>
</dbReference>
<dbReference type="Gene3D" id="1.10.10.60">
    <property type="entry name" value="Homeodomain-like"/>
    <property type="match status" value="2"/>
</dbReference>
<dbReference type="RefSeq" id="WP_246431723.1">
    <property type="nucleotide sequence ID" value="NZ_CBCSLB010000005.1"/>
</dbReference>